<evidence type="ECO:0000313" key="2">
    <source>
        <dbReference type="EMBL" id="MFI2475154.1"/>
    </source>
</evidence>
<gene>
    <name evidence="2" type="ORF">ACH49W_17385</name>
</gene>
<comment type="caution">
    <text evidence="2">The sequence shown here is derived from an EMBL/GenBank/DDBJ whole genome shotgun (WGS) entry which is preliminary data.</text>
</comment>
<protein>
    <recommendedName>
        <fullName evidence="4">Type II toxin-antitoxin system RelE/ParE family toxin</fullName>
    </recommendedName>
</protein>
<evidence type="ECO:0000313" key="3">
    <source>
        <dbReference type="Proteomes" id="UP001611415"/>
    </source>
</evidence>
<proteinExistence type="predicted"/>
<dbReference type="EMBL" id="JBIRYO010000010">
    <property type="protein sequence ID" value="MFI2475154.1"/>
    <property type="molecule type" value="Genomic_DNA"/>
</dbReference>
<accession>A0ABW7X247</accession>
<feature type="region of interest" description="Disordered" evidence="1">
    <location>
        <begin position="39"/>
        <end position="68"/>
    </location>
</feature>
<keyword evidence="3" id="KW-1185">Reference proteome</keyword>
<sequence length="117" mass="13125">MSPKRGDRAAPPSVGIEYEIRFGTSESCSGWEQLAKQAPGNLRRAHDTIRADPRSTASPDRQHRLKGSLASGSWKGVRLDRWQYEVTGAGRVWYLIDDERRTVWITYAGTGHPKATE</sequence>
<evidence type="ECO:0000256" key="1">
    <source>
        <dbReference type="SAM" id="MobiDB-lite"/>
    </source>
</evidence>
<reference evidence="2 3" key="1">
    <citation type="submission" date="2024-10" db="EMBL/GenBank/DDBJ databases">
        <title>The Natural Products Discovery Center: Release of the First 8490 Sequenced Strains for Exploring Actinobacteria Biosynthetic Diversity.</title>
        <authorList>
            <person name="Kalkreuter E."/>
            <person name="Kautsar S.A."/>
            <person name="Yang D."/>
            <person name="Bader C.D."/>
            <person name="Teijaro C.N."/>
            <person name="Fluegel L."/>
            <person name="Davis C.M."/>
            <person name="Simpson J.R."/>
            <person name="Lauterbach L."/>
            <person name="Steele A.D."/>
            <person name="Gui C."/>
            <person name="Meng S."/>
            <person name="Li G."/>
            <person name="Viehrig K."/>
            <person name="Ye F."/>
            <person name="Su P."/>
            <person name="Kiefer A.F."/>
            <person name="Nichols A."/>
            <person name="Cepeda A.J."/>
            <person name="Yan W."/>
            <person name="Fan B."/>
            <person name="Jiang Y."/>
            <person name="Adhikari A."/>
            <person name="Zheng C.-J."/>
            <person name="Schuster L."/>
            <person name="Cowan T.M."/>
            <person name="Smanski M.J."/>
            <person name="Chevrette M.G."/>
            <person name="De Carvalho L.P.S."/>
            <person name="Shen B."/>
        </authorList>
    </citation>
    <scope>NUCLEOTIDE SEQUENCE [LARGE SCALE GENOMIC DNA]</scope>
    <source>
        <strain evidence="2 3">NPDC019275</strain>
    </source>
</reference>
<organism evidence="2 3">
    <name type="scientific">Nocardia xishanensis</name>
    <dbReference type="NCBI Taxonomy" id="238964"/>
    <lineage>
        <taxon>Bacteria</taxon>
        <taxon>Bacillati</taxon>
        <taxon>Actinomycetota</taxon>
        <taxon>Actinomycetes</taxon>
        <taxon>Mycobacteriales</taxon>
        <taxon>Nocardiaceae</taxon>
        <taxon>Nocardia</taxon>
    </lineage>
</organism>
<feature type="compositionally biased region" description="Basic and acidic residues" evidence="1">
    <location>
        <begin position="44"/>
        <end position="53"/>
    </location>
</feature>
<name>A0ABW7X247_9NOCA</name>
<evidence type="ECO:0008006" key="4">
    <source>
        <dbReference type="Google" id="ProtNLM"/>
    </source>
</evidence>
<dbReference type="Proteomes" id="UP001611415">
    <property type="component" value="Unassembled WGS sequence"/>
</dbReference>
<dbReference type="RefSeq" id="WP_397092973.1">
    <property type="nucleotide sequence ID" value="NZ_JBIRYO010000010.1"/>
</dbReference>